<gene>
    <name evidence="2" type="ORF">GCM10011390_50700</name>
</gene>
<dbReference type="GO" id="GO:0005737">
    <property type="term" value="C:cytoplasm"/>
    <property type="evidence" value="ECO:0007669"/>
    <property type="project" value="TreeGrafter"/>
</dbReference>
<dbReference type="SUPFAM" id="SSF82544">
    <property type="entry name" value="GckA/TtuD-like"/>
    <property type="match status" value="1"/>
</dbReference>
<dbReference type="GO" id="GO:0008887">
    <property type="term" value="F:glycerate kinase activity"/>
    <property type="evidence" value="ECO:0007669"/>
    <property type="project" value="InterPro"/>
</dbReference>
<reference evidence="2" key="2">
    <citation type="submission" date="2020-09" db="EMBL/GenBank/DDBJ databases">
        <authorList>
            <person name="Sun Q."/>
            <person name="Zhou Y."/>
        </authorList>
    </citation>
    <scope>NUCLEOTIDE SEQUENCE</scope>
    <source>
        <strain evidence="2">CGMCC 1.15367</strain>
    </source>
</reference>
<proteinExistence type="predicted"/>
<dbReference type="Gene3D" id="3.40.50.10180">
    <property type="entry name" value="Glycerate kinase, MOFRL-like N-terminal domain"/>
    <property type="match status" value="1"/>
</dbReference>
<dbReference type="EMBL" id="BMIQ01000016">
    <property type="protein sequence ID" value="GGE25117.1"/>
    <property type="molecule type" value="Genomic_DNA"/>
</dbReference>
<dbReference type="InterPro" id="IPR038614">
    <property type="entry name" value="GK_N_sf"/>
</dbReference>
<dbReference type="InterPro" id="IPR025286">
    <property type="entry name" value="MOFRL_assoc_dom"/>
</dbReference>
<dbReference type="PANTHER" id="PTHR12227">
    <property type="entry name" value="GLYCERATE KINASE"/>
    <property type="match status" value="1"/>
</dbReference>
<feature type="domain" description="MOFRL-associated" evidence="1">
    <location>
        <begin position="3"/>
        <end position="222"/>
    </location>
</feature>
<dbReference type="InterPro" id="IPR039760">
    <property type="entry name" value="MOFRL_protein"/>
</dbReference>
<sequence length="243" mass="26156">MLTGLLHEAIRAADPAAAISSHLPSRPKGRTVVIGAGKASAHMAQALECVWDSPMSGLVVTRYGHSVPTRQIEIVEAAHPIPDEAGQAAAERIVDLLRPLDEDDLVIALISGGGSALLPAPFGELTLDDERQTNRALLNSGMPIGAMNKIRNELSFVKGGRLAMIAHPARVHTFVVSDVAGDDPAMIASGPTIPMETSREEARRLVELYGISLPNCVQTHLEHVLFIPVRSLRRRSSWRIRLA</sequence>
<evidence type="ECO:0000313" key="3">
    <source>
        <dbReference type="Proteomes" id="UP000644699"/>
    </source>
</evidence>
<organism evidence="2 3">
    <name type="scientific">Aureimonas endophytica</name>
    <dbReference type="NCBI Taxonomy" id="2027858"/>
    <lineage>
        <taxon>Bacteria</taxon>
        <taxon>Pseudomonadati</taxon>
        <taxon>Pseudomonadota</taxon>
        <taxon>Alphaproteobacteria</taxon>
        <taxon>Hyphomicrobiales</taxon>
        <taxon>Aurantimonadaceae</taxon>
        <taxon>Aureimonas</taxon>
    </lineage>
</organism>
<accession>A0A917EDH4</accession>
<comment type="caution">
    <text evidence="2">The sequence shown here is derived from an EMBL/GenBank/DDBJ whole genome shotgun (WGS) entry which is preliminary data.</text>
</comment>
<reference evidence="2" key="1">
    <citation type="journal article" date="2014" name="Int. J. Syst. Evol. Microbiol.">
        <title>Complete genome sequence of Corynebacterium casei LMG S-19264T (=DSM 44701T), isolated from a smear-ripened cheese.</title>
        <authorList>
            <consortium name="US DOE Joint Genome Institute (JGI-PGF)"/>
            <person name="Walter F."/>
            <person name="Albersmeier A."/>
            <person name="Kalinowski J."/>
            <person name="Ruckert C."/>
        </authorList>
    </citation>
    <scope>NUCLEOTIDE SEQUENCE</scope>
    <source>
        <strain evidence="2">CGMCC 1.15367</strain>
    </source>
</reference>
<dbReference type="AlphaFoldDB" id="A0A917EDH4"/>
<name>A0A917EDH4_9HYPH</name>
<dbReference type="PANTHER" id="PTHR12227:SF0">
    <property type="entry name" value="GLYCERATE KINASE"/>
    <property type="match status" value="1"/>
</dbReference>
<evidence type="ECO:0000313" key="2">
    <source>
        <dbReference type="EMBL" id="GGE25117.1"/>
    </source>
</evidence>
<keyword evidence="3" id="KW-1185">Reference proteome</keyword>
<dbReference type="Proteomes" id="UP000644699">
    <property type="component" value="Unassembled WGS sequence"/>
</dbReference>
<dbReference type="Pfam" id="PF13660">
    <property type="entry name" value="DUF4147"/>
    <property type="match status" value="1"/>
</dbReference>
<protein>
    <recommendedName>
        <fullName evidence="1">MOFRL-associated domain-containing protein</fullName>
    </recommendedName>
</protein>
<evidence type="ECO:0000259" key="1">
    <source>
        <dbReference type="Pfam" id="PF13660"/>
    </source>
</evidence>